<dbReference type="RefSeq" id="WP_212019333.1">
    <property type="nucleotide sequence ID" value="NZ_JAAFYZ010000231.1"/>
</dbReference>
<dbReference type="InterPro" id="IPR000835">
    <property type="entry name" value="HTH_MarR-typ"/>
</dbReference>
<evidence type="ECO:0000259" key="2">
    <source>
        <dbReference type="PROSITE" id="PS50995"/>
    </source>
</evidence>
<dbReference type="PRINTS" id="PR00598">
    <property type="entry name" value="HTHMARR"/>
</dbReference>
<feature type="domain" description="HTH marR-type" evidence="2">
    <location>
        <begin position="32"/>
        <end position="164"/>
    </location>
</feature>
<evidence type="ECO:0000313" key="4">
    <source>
        <dbReference type="Proteomes" id="UP000730482"/>
    </source>
</evidence>
<sequence length="184" mass="20078">MEAARESRVTATGSPPAGSSEAADAPHRNEALDHVERQTAVLVRHIELLYRRTDVHNTLDRAEYLLLRTLDDSGPMNINALAAVLGLDPSTAGRQVSVLQKAGFVARSPDPADRRCSVVTPTAEGLARMREVQTKRTDNHEYLLRDWTDEDVQTLGAILAKYNTSVAEKYLTGSALIEETAAGK</sequence>
<dbReference type="PANTHER" id="PTHR33164">
    <property type="entry name" value="TRANSCRIPTIONAL REGULATOR, MARR FAMILY"/>
    <property type="match status" value="1"/>
</dbReference>
<name>A0ABS5L421_9ACTN</name>
<dbReference type="Proteomes" id="UP000730482">
    <property type="component" value="Unassembled WGS sequence"/>
</dbReference>
<organism evidence="3 4">
    <name type="scientific">Catenulispora pinistramenti</name>
    <dbReference type="NCBI Taxonomy" id="2705254"/>
    <lineage>
        <taxon>Bacteria</taxon>
        <taxon>Bacillati</taxon>
        <taxon>Actinomycetota</taxon>
        <taxon>Actinomycetes</taxon>
        <taxon>Catenulisporales</taxon>
        <taxon>Catenulisporaceae</taxon>
        <taxon>Catenulispora</taxon>
    </lineage>
</organism>
<keyword evidence="4" id="KW-1185">Reference proteome</keyword>
<dbReference type="Pfam" id="PF01047">
    <property type="entry name" value="MarR"/>
    <property type="match status" value="1"/>
</dbReference>
<dbReference type="PROSITE" id="PS50995">
    <property type="entry name" value="HTH_MARR_2"/>
    <property type="match status" value="1"/>
</dbReference>
<feature type="region of interest" description="Disordered" evidence="1">
    <location>
        <begin position="1"/>
        <end position="27"/>
    </location>
</feature>
<dbReference type="InterPro" id="IPR039422">
    <property type="entry name" value="MarR/SlyA-like"/>
</dbReference>
<dbReference type="SUPFAM" id="SSF46785">
    <property type="entry name" value="Winged helix' DNA-binding domain"/>
    <property type="match status" value="1"/>
</dbReference>
<dbReference type="SMART" id="SM00347">
    <property type="entry name" value="HTH_MARR"/>
    <property type="match status" value="1"/>
</dbReference>
<dbReference type="EMBL" id="JAAFYZ010000231">
    <property type="protein sequence ID" value="MBS2553107.1"/>
    <property type="molecule type" value="Genomic_DNA"/>
</dbReference>
<gene>
    <name evidence="3" type="ORF">KGQ19_40265</name>
</gene>
<comment type="caution">
    <text evidence="3">The sequence shown here is derived from an EMBL/GenBank/DDBJ whole genome shotgun (WGS) entry which is preliminary data.</text>
</comment>
<dbReference type="PANTHER" id="PTHR33164:SF57">
    <property type="entry name" value="MARR-FAMILY TRANSCRIPTIONAL REGULATOR"/>
    <property type="match status" value="1"/>
</dbReference>
<evidence type="ECO:0000313" key="3">
    <source>
        <dbReference type="EMBL" id="MBS2553107.1"/>
    </source>
</evidence>
<evidence type="ECO:0000256" key="1">
    <source>
        <dbReference type="SAM" id="MobiDB-lite"/>
    </source>
</evidence>
<proteinExistence type="predicted"/>
<accession>A0ABS5L421</accession>
<protein>
    <submittedName>
        <fullName evidence="3">MarR family transcriptional regulator</fullName>
    </submittedName>
</protein>
<dbReference type="InterPro" id="IPR036390">
    <property type="entry name" value="WH_DNA-bd_sf"/>
</dbReference>
<dbReference type="Gene3D" id="1.10.10.10">
    <property type="entry name" value="Winged helix-like DNA-binding domain superfamily/Winged helix DNA-binding domain"/>
    <property type="match status" value="1"/>
</dbReference>
<reference evidence="3 4" key="1">
    <citation type="submission" date="2020-02" db="EMBL/GenBank/DDBJ databases">
        <title>Acidophilic actinobacteria isolated from forest soil.</title>
        <authorList>
            <person name="Golinska P."/>
        </authorList>
    </citation>
    <scope>NUCLEOTIDE SEQUENCE [LARGE SCALE GENOMIC DNA]</scope>
    <source>
        <strain evidence="3 4">NL8</strain>
    </source>
</reference>
<dbReference type="InterPro" id="IPR036388">
    <property type="entry name" value="WH-like_DNA-bd_sf"/>
</dbReference>